<dbReference type="PANTHER" id="PTHR24305">
    <property type="entry name" value="CYTOCHROME P450"/>
    <property type="match status" value="1"/>
</dbReference>
<dbReference type="InterPro" id="IPR050121">
    <property type="entry name" value="Cytochrome_P450_monoxygenase"/>
</dbReference>
<dbReference type="Gene3D" id="1.10.630.10">
    <property type="entry name" value="Cytochrome P450"/>
    <property type="match status" value="1"/>
</dbReference>
<evidence type="ECO:0000313" key="15">
    <source>
        <dbReference type="Proteomes" id="UP001302812"/>
    </source>
</evidence>
<name>A0AAN6TF45_9PEZI</name>
<dbReference type="GeneID" id="89942559"/>
<proteinExistence type="inferred from homology"/>
<evidence type="ECO:0000256" key="11">
    <source>
        <dbReference type="ARBA" id="ARBA00023136"/>
    </source>
</evidence>
<keyword evidence="11" id="KW-0472">Membrane</keyword>
<dbReference type="RefSeq" id="XP_064670894.1">
    <property type="nucleotide sequence ID" value="XM_064818432.1"/>
</dbReference>
<dbReference type="GO" id="GO:0020037">
    <property type="term" value="F:heme binding"/>
    <property type="evidence" value="ECO:0007669"/>
    <property type="project" value="InterPro"/>
</dbReference>
<evidence type="ECO:0000313" key="14">
    <source>
        <dbReference type="EMBL" id="KAK4113324.1"/>
    </source>
</evidence>
<dbReference type="InterPro" id="IPR001128">
    <property type="entry name" value="Cyt_P450"/>
</dbReference>
<keyword evidence="7" id="KW-1133">Transmembrane helix</keyword>
<keyword evidence="10 13" id="KW-0503">Monooxygenase</keyword>
<keyword evidence="6 12" id="KW-0479">Metal-binding</keyword>
<evidence type="ECO:0000256" key="1">
    <source>
        <dbReference type="ARBA" id="ARBA00001971"/>
    </source>
</evidence>
<accession>A0AAN6TF45</accession>
<reference evidence="14" key="1">
    <citation type="journal article" date="2023" name="Mol. Phylogenet. Evol.">
        <title>Genome-scale phylogeny and comparative genomics of the fungal order Sordariales.</title>
        <authorList>
            <person name="Hensen N."/>
            <person name="Bonometti L."/>
            <person name="Westerberg I."/>
            <person name="Brannstrom I.O."/>
            <person name="Guillou S."/>
            <person name="Cros-Aarteil S."/>
            <person name="Calhoun S."/>
            <person name="Haridas S."/>
            <person name="Kuo A."/>
            <person name="Mondo S."/>
            <person name="Pangilinan J."/>
            <person name="Riley R."/>
            <person name="LaButti K."/>
            <person name="Andreopoulos B."/>
            <person name="Lipzen A."/>
            <person name="Chen C."/>
            <person name="Yan M."/>
            <person name="Daum C."/>
            <person name="Ng V."/>
            <person name="Clum A."/>
            <person name="Steindorff A."/>
            <person name="Ohm R.A."/>
            <person name="Martin F."/>
            <person name="Silar P."/>
            <person name="Natvig D.O."/>
            <person name="Lalanne C."/>
            <person name="Gautier V."/>
            <person name="Ament-Velasquez S.L."/>
            <person name="Kruys A."/>
            <person name="Hutchinson M.I."/>
            <person name="Powell A.J."/>
            <person name="Barry K."/>
            <person name="Miller A.N."/>
            <person name="Grigoriev I.V."/>
            <person name="Debuchy R."/>
            <person name="Gladieux P."/>
            <person name="Hiltunen Thoren M."/>
            <person name="Johannesson H."/>
        </authorList>
    </citation>
    <scope>NUCLEOTIDE SEQUENCE</scope>
    <source>
        <strain evidence="14">CBS 508.74</strain>
    </source>
</reference>
<evidence type="ECO:0000256" key="3">
    <source>
        <dbReference type="ARBA" id="ARBA00010617"/>
    </source>
</evidence>
<dbReference type="FunFam" id="1.10.630.10:FF:000069">
    <property type="entry name" value="Cytochrome P450, putative (Eurofung)"/>
    <property type="match status" value="1"/>
</dbReference>
<dbReference type="AlphaFoldDB" id="A0AAN6TF45"/>
<evidence type="ECO:0000256" key="8">
    <source>
        <dbReference type="ARBA" id="ARBA00023002"/>
    </source>
</evidence>
<evidence type="ECO:0000256" key="12">
    <source>
        <dbReference type="PIRSR" id="PIRSR602401-1"/>
    </source>
</evidence>
<evidence type="ECO:0000256" key="5">
    <source>
        <dbReference type="ARBA" id="ARBA00022692"/>
    </source>
</evidence>
<dbReference type="PANTHER" id="PTHR24305:SF147">
    <property type="entry name" value="P450, PUTATIVE (EUROFUNG)-RELATED"/>
    <property type="match status" value="1"/>
</dbReference>
<protein>
    <submittedName>
        <fullName evidence="14">Benzoate 4-monooxygenase cytochrome p450</fullName>
    </submittedName>
</protein>
<keyword evidence="9 12" id="KW-0408">Iron</keyword>
<evidence type="ECO:0000256" key="2">
    <source>
        <dbReference type="ARBA" id="ARBA00004167"/>
    </source>
</evidence>
<dbReference type="Proteomes" id="UP001302812">
    <property type="component" value="Unassembled WGS sequence"/>
</dbReference>
<keyword evidence="8 13" id="KW-0560">Oxidoreductase</keyword>
<dbReference type="GO" id="GO:0016705">
    <property type="term" value="F:oxidoreductase activity, acting on paired donors, with incorporation or reduction of molecular oxygen"/>
    <property type="evidence" value="ECO:0007669"/>
    <property type="project" value="InterPro"/>
</dbReference>
<dbReference type="PROSITE" id="PS00086">
    <property type="entry name" value="CYTOCHROME_P450"/>
    <property type="match status" value="1"/>
</dbReference>
<dbReference type="SUPFAM" id="SSF48264">
    <property type="entry name" value="Cytochrome P450"/>
    <property type="match status" value="1"/>
</dbReference>
<evidence type="ECO:0000256" key="13">
    <source>
        <dbReference type="RuleBase" id="RU000461"/>
    </source>
</evidence>
<dbReference type="PRINTS" id="PR00463">
    <property type="entry name" value="EP450I"/>
</dbReference>
<dbReference type="GO" id="GO:0016020">
    <property type="term" value="C:membrane"/>
    <property type="evidence" value="ECO:0007669"/>
    <property type="project" value="UniProtKB-SubCell"/>
</dbReference>
<keyword evidence="5" id="KW-0812">Transmembrane</keyword>
<dbReference type="EMBL" id="MU853339">
    <property type="protein sequence ID" value="KAK4113324.1"/>
    <property type="molecule type" value="Genomic_DNA"/>
</dbReference>
<dbReference type="InterPro" id="IPR002401">
    <property type="entry name" value="Cyt_P450_E_grp-I"/>
</dbReference>
<reference evidence="14" key="2">
    <citation type="submission" date="2023-05" db="EMBL/GenBank/DDBJ databases">
        <authorList>
            <consortium name="Lawrence Berkeley National Laboratory"/>
            <person name="Steindorff A."/>
            <person name="Hensen N."/>
            <person name="Bonometti L."/>
            <person name="Westerberg I."/>
            <person name="Brannstrom I.O."/>
            <person name="Guillou S."/>
            <person name="Cros-Aarteil S."/>
            <person name="Calhoun S."/>
            <person name="Haridas S."/>
            <person name="Kuo A."/>
            <person name="Mondo S."/>
            <person name="Pangilinan J."/>
            <person name="Riley R."/>
            <person name="Labutti K."/>
            <person name="Andreopoulos B."/>
            <person name="Lipzen A."/>
            <person name="Chen C."/>
            <person name="Yanf M."/>
            <person name="Daum C."/>
            <person name="Ng V."/>
            <person name="Clum A."/>
            <person name="Ohm R."/>
            <person name="Martin F."/>
            <person name="Silar P."/>
            <person name="Natvig D."/>
            <person name="Lalanne C."/>
            <person name="Gautier V."/>
            <person name="Ament-Velasquez S.L."/>
            <person name="Kruys A."/>
            <person name="Hutchinson M.I."/>
            <person name="Powell A.J."/>
            <person name="Barry K."/>
            <person name="Miller A.N."/>
            <person name="Grigoriev I.V."/>
            <person name="Debuchy R."/>
            <person name="Gladieux P."/>
            <person name="Thoren M.H."/>
            <person name="Johannesson H."/>
        </authorList>
    </citation>
    <scope>NUCLEOTIDE SEQUENCE</scope>
    <source>
        <strain evidence="14">CBS 508.74</strain>
    </source>
</reference>
<dbReference type="InterPro" id="IPR017972">
    <property type="entry name" value="Cyt_P450_CS"/>
</dbReference>
<comment type="similarity">
    <text evidence="3 13">Belongs to the cytochrome P450 family.</text>
</comment>
<keyword evidence="4 12" id="KW-0349">Heme</keyword>
<keyword evidence="15" id="KW-1185">Reference proteome</keyword>
<comment type="subcellular location">
    <subcellularLocation>
        <location evidence="2">Membrane</location>
        <topology evidence="2">Single-pass membrane protein</topology>
    </subcellularLocation>
</comment>
<dbReference type="CDD" id="cd11062">
    <property type="entry name" value="CYP58-like"/>
    <property type="match status" value="1"/>
</dbReference>
<evidence type="ECO:0000256" key="9">
    <source>
        <dbReference type="ARBA" id="ARBA00023004"/>
    </source>
</evidence>
<evidence type="ECO:0000256" key="7">
    <source>
        <dbReference type="ARBA" id="ARBA00022989"/>
    </source>
</evidence>
<feature type="binding site" description="axial binding residue" evidence="12">
    <location>
        <position position="492"/>
    </location>
    <ligand>
        <name>heme</name>
        <dbReference type="ChEBI" id="CHEBI:30413"/>
    </ligand>
    <ligandPart>
        <name>Fe</name>
        <dbReference type="ChEBI" id="CHEBI:18248"/>
    </ligandPart>
</feature>
<dbReference type="GO" id="GO:0005506">
    <property type="term" value="F:iron ion binding"/>
    <property type="evidence" value="ECO:0007669"/>
    <property type="project" value="InterPro"/>
</dbReference>
<organism evidence="14 15">
    <name type="scientific">Canariomyces notabilis</name>
    <dbReference type="NCBI Taxonomy" id="2074819"/>
    <lineage>
        <taxon>Eukaryota</taxon>
        <taxon>Fungi</taxon>
        <taxon>Dikarya</taxon>
        <taxon>Ascomycota</taxon>
        <taxon>Pezizomycotina</taxon>
        <taxon>Sordariomycetes</taxon>
        <taxon>Sordariomycetidae</taxon>
        <taxon>Sordariales</taxon>
        <taxon>Chaetomiaceae</taxon>
        <taxon>Canariomyces</taxon>
    </lineage>
</organism>
<comment type="caution">
    <text evidence="14">The sequence shown here is derived from an EMBL/GenBank/DDBJ whole genome shotgun (WGS) entry which is preliminary data.</text>
</comment>
<dbReference type="GO" id="GO:0004497">
    <property type="term" value="F:monooxygenase activity"/>
    <property type="evidence" value="ECO:0007669"/>
    <property type="project" value="UniProtKB-KW"/>
</dbReference>
<gene>
    <name evidence="14" type="ORF">N656DRAFT_823842</name>
</gene>
<evidence type="ECO:0000256" key="10">
    <source>
        <dbReference type="ARBA" id="ARBA00023033"/>
    </source>
</evidence>
<dbReference type="PRINTS" id="PR00385">
    <property type="entry name" value="P450"/>
</dbReference>
<evidence type="ECO:0000256" key="4">
    <source>
        <dbReference type="ARBA" id="ARBA00022617"/>
    </source>
</evidence>
<comment type="cofactor">
    <cofactor evidence="1 12">
        <name>heme</name>
        <dbReference type="ChEBI" id="CHEBI:30413"/>
    </cofactor>
</comment>
<dbReference type="InterPro" id="IPR036396">
    <property type="entry name" value="Cyt_P450_sf"/>
</dbReference>
<dbReference type="Pfam" id="PF00067">
    <property type="entry name" value="p450"/>
    <property type="match status" value="1"/>
</dbReference>
<sequence length="551" mass="62419">MARYASPLSQIKPLQDVGFAFSWYGAYDIAKSGLLLLAGVFSIYHLGKLIYNLFFHPLRHIPGPWLSRGSYLPEIWYDVVRKGRYTKQIQKMHEKYGPIVRINPDEVHCNDWHFIDEIYASGARKRDKPVHQVRGSAVAERATFSTTNHDLHRMRRSALNKFFSRAQIGRLEPTIRDLAERLCDKILTVGKEGPFDVTTALSLFTSDVITGYCLGESLGLIAQKGWEPNFREPLYAQLKLVYLFRFFPWLKHLGFAMAMFTRRLSEDMETLFNVLIVDMPNYVKRAQDKVEKGLDDGSASVFGLPTVFGSVLQSDLPPSEKAQQRLVEEGFSLFVAGTETVSWALTVVTYHLLTKPAILEKLTAEVRGALDESGQLPSWAALEKLPYLGAVIYEGLRLSYGLATRTSRIATGEDLVYRGSWKPQGSVKPKSLEYVIPRGYAIGMSAVITHHDEEVYPDSHSFIPERWLDENNQHRKELDKALLAFSKGSRGCIGINLAYCELYTLLALLVVKVFSHMKLYHTTEADVAWDHDFFNPFPVWGSKGVRAVIVN</sequence>
<evidence type="ECO:0000256" key="6">
    <source>
        <dbReference type="ARBA" id="ARBA00022723"/>
    </source>
</evidence>